<feature type="transmembrane region" description="Helical" evidence="6">
    <location>
        <begin position="311"/>
        <end position="331"/>
    </location>
</feature>
<feature type="transmembrane region" description="Helical" evidence="6">
    <location>
        <begin position="21"/>
        <end position="38"/>
    </location>
</feature>
<dbReference type="Gene3D" id="1.20.1250.20">
    <property type="entry name" value="MFS general substrate transporter like domains"/>
    <property type="match status" value="1"/>
</dbReference>
<keyword evidence="4 6" id="KW-1133">Transmembrane helix</keyword>
<feature type="domain" description="Major facilitator superfamily (MFS) profile" evidence="7">
    <location>
        <begin position="246"/>
        <end position="444"/>
    </location>
</feature>
<evidence type="ECO:0000313" key="9">
    <source>
        <dbReference type="Proteomes" id="UP000279089"/>
    </source>
</evidence>
<keyword evidence="9" id="KW-1185">Reference proteome</keyword>
<proteinExistence type="predicted"/>
<feature type="transmembrane region" description="Helical" evidence="6">
    <location>
        <begin position="189"/>
        <end position="209"/>
    </location>
</feature>
<sequence>MSIPNKKVVNGWAMYDWANSVYNLVITTTFFPIYYLGVTRAKFGGDDVVFFGKTLKNSVLYDYVLSAAYLIIAISLPILSSIADTRGNKKNFLRFFCYLGSMACASLFFFTKDNPLEPGMLSIMLAAIGFWGGLVFYNSYLPEIATPEYQDRVSARGFSFGYLGSVLMQLVGFALVTFLPFGIPDDAQAVRITFLLVGVWWFGFAQITFKRLPASKPAISEHTGSVFKDGFVELKKVYAQVRVMPVLKRFLRAFFFYSMGVQTVMMVAVIFASVELKMESTNLIICVVLIQLVAILGAWGMARLSGRFGNFKVLICTVILWIGVCLCAYYITTESQFYILAMAVGLVMGGIQSLSRSTYAKLIPETRDTASFFSYYDVTEKMAIAIGVFSFGYIEHMTNNMRTSVLVLIGFFTIGLIWLFSALQKQRRLANGKPQAPVYETEQL</sequence>
<organism evidence="8 9">
    <name type="scientific">Chitinophaga barathri</name>
    <dbReference type="NCBI Taxonomy" id="1647451"/>
    <lineage>
        <taxon>Bacteria</taxon>
        <taxon>Pseudomonadati</taxon>
        <taxon>Bacteroidota</taxon>
        <taxon>Chitinophagia</taxon>
        <taxon>Chitinophagales</taxon>
        <taxon>Chitinophagaceae</taxon>
        <taxon>Chitinophaga</taxon>
    </lineage>
</organism>
<reference evidence="9" key="1">
    <citation type="submission" date="2018-11" db="EMBL/GenBank/DDBJ databases">
        <title>Chitinophaga lutea sp.nov., isolate from arsenic contaminated soil.</title>
        <authorList>
            <person name="Zong Y."/>
        </authorList>
    </citation>
    <scope>NUCLEOTIDE SEQUENCE [LARGE SCALE GENOMIC DNA]</scope>
    <source>
        <strain evidence="9">YLT18</strain>
    </source>
</reference>
<dbReference type="EMBL" id="RMBX01000014">
    <property type="protein sequence ID" value="RPD38726.1"/>
    <property type="molecule type" value="Genomic_DNA"/>
</dbReference>
<feature type="transmembrane region" description="Helical" evidence="6">
    <location>
        <begin position="122"/>
        <end position="140"/>
    </location>
</feature>
<comment type="caution">
    <text evidence="8">The sequence shown here is derived from an EMBL/GenBank/DDBJ whole genome shotgun (WGS) entry which is preliminary data.</text>
</comment>
<dbReference type="InterPro" id="IPR024671">
    <property type="entry name" value="Atg22-like"/>
</dbReference>
<feature type="transmembrane region" description="Helical" evidence="6">
    <location>
        <begin position="406"/>
        <end position="423"/>
    </location>
</feature>
<evidence type="ECO:0000256" key="3">
    <source>
        <dbReference type="ARBA" id="ARBA00022692"/>
    </source>
</evidence>
<keyword evidence="3 6" id="KW-0812">Transmembrane</keyword>
<keyword evidence="5 6" id="KW-0472">Membrane</keyword>
<keyword evidence="2" id="KW-0813">Transport</keyword>
<name>A0A3N4MAJ0_9BACT</name>
<evidence type="ECO:0000256" key="6">
    <source>
        <dbReference type="SAM" id="Phobius"/>
    </source>
</evidence>
<gene>
    <name evidence="8" type="ORF">EG028_23760</name>
</gene>
<dbReference type="InterPro" id="IPR050495">
    <property type="entry name" value="ATG22/LtaA_families"/>
</dbReference>
<dbReference type="PANTHER" id="PTHR23519">
    <property type="entry name" value="AUTOPHAGY-RELATED PROTEIN 22"/>
    <property type="match status" value="1"/>
</dbReference>
<dbReference type="AlphaFoldDB" id="A0A3N4MAJ0"/>
<evidence type="ECO:0000256" key="1">
    <source>
        <dbReference type="ARBA" id="ARBA00004127"/>
    </source>
</evidence>
<evidence type="ECO:0000313" key="8">
    <source>
        <dbReference type="EMBL" id="RPD38726.1"/>
    </source>
</evidence>
<feature type="transmembrane region" description="Helical" evidence="6">
    <location>
        <begin position="280"/>
        <end position="299"/>
    </location>
</feature>
<evidence type="ECO:0000256" key="5">
    <source>
        <dbReference type="ARBA" id="ARBA00023136"/>
    </source>
</evidence>
<dbReference type="Pfam" id="PF11700">
    <property type="entry name" value="ATG22"/>
    <property type="match status" value="1"/>
</dbReference>
<accession>A0A3N4MAJ0</accession>
<dbReference type="Proteomes" id="UP000279089">
    <property type="component" value="Unassembled WGS sequence"/>
</dbReference>
<dbReference type="InterPro" id="IPR020846">
    <property type="entry name" value="MFS_dom"/>
</dbReference>
<feature type="transmembrane region" description="Helical" evidence="6">
    <location>
        <begin position="254"/>
        <end position="274"/>
    </location>
</feature>
<feature type="transmembrane region" description="Helical" evidence="6">
    <location>
        <begin position="91"/>
        <end position="110"/>
    </location>
</feature>
<dbReference type="GO" id="GO:0012505">
    <property type="term" value="C:endomembrane system"/>
    <property type="evidence" value="ECO:0007669"/>
    <property type="project" value="UniProtKB-SubCell"/>
</dbReference>
<dbReference type="OrthoDB" id="9768783at2"/>
<feature type="transmembrane region" description="Helical" evidence="6">
    <location>
        <begin position="375"/>
        <end position="394"/>
    </location>
</feature>
<dbReference type="PROSITE" id="PS50850">
    <property type="entry name" value="MFS"/>
    <property type="match status" value="1"/>
</dbReference>
<evidence type="ECO:0000259" key="7">
    <source>
        <dbReference type="PROSITE" id="PS50850"/>
    </source>
</evidence>
<dbReference type="GO" id="GO:0022857">
    <property type="term" value="F:transmembrane transporter activity"/>
    <property type="evidence" value="ECO:0007669"/>
    <property type="project" value="InterPro"/>
</dbReference>
<dbReference type="RefSeq" id="WP_120518728.1">
    <property type="nucleotide sequence ID" value="NZ_QXZY01000014.1"/>
</dbReference>
<feature type="transmembrane region" description="Helical" evidence="6">
    <location>
        <begin position="160"/>
        <end position="183"/>
    </location>
</feature>
<dbReference type="InterPro" id="IPR036259">
    <property type="entry name" value="MFS_trans_sf"/>
</dbReference>
<dbReference type="PANTHER" id="PTHR23519:SF1">
    <property type="entry name" value="AUTOPHAGY-RELATED PROTEIN 22"/>
    <property type="match status" value="1"/>
</dbReference>
<feature type="transmembrane region" description="Helical" evidence="6">
    <location>
        <begin position="58"/>
        <end position="79"/>
    </location>
</feature>
<feature type="transmembrane region" description="Helical" evidence="6">
    <location>
        <begin position="337"/>
        <end position="354"/>
    </location>
</feature>
<comment type="subcellular location">
    <subcellularLocation>
        <location evidence="1">Endomembrane system</location>
        <topology evidence="1">Multi-pass membrane protein</topology>
    </subcellularLocation>
</comment>
<dbReference type="SUPFAM" id="SSF103473">
    <property type="entry name" value="MFS general substrate transporter"/>
    <property type="match status" value="1"/>
</dbReference>
<evidence type="ECO:0000256" key="4">
    <source>
        <dbReference type="ARBA" id="ARBA00022989"/>
    </source>
</evidence>
<evidence type="ECO:0000256" key="2">
    <source>
        <dbReference type="ARBA" id="ARBA00022448"/>
    </source>
</evidence>
<protein>
    <submittedName>
        <fullName evidence="8">MFS transporter</fullName>
    </submittedName>
</protein>